<gene>
    <name evidence="2" type="ORF">GCM10022204_10980</name>
</gene>
<dbReference type="PANTHER" id="PTHR48100">
    <property type="entry name" value="BROAD-SPECIFICITY PHOSPHATASE YOR283W-RELATED"/>
    <property type="match status" value="1"/>
</dbReference>
<dbReference type="InterPro" id="IPR001345">
    <property type="entry name" value="PG/BPGM_mutase_AS"/>
</dbReference>
<dbReference type="InterPro" id="IPR050275">
    <property type="entry name" value="PGM_Phosphatase"/>
</dbReference>
<dbReference type="InterPro" id="IPR013078">
    <property type="entry name" value="His_Pase_superF_clade-1"/>
</dbReference>
<accession>A0ABP7CYF2</accession>
<protein>
    <submittedName>
        <fullName evidence="2">Histidine phosphatase family protein</fullName>
    </submittedName>
</protein>
<sequence length="243" mass="26110">MGGYRVTVPTDLRLIRHGESVANTQPIIAGMRADVGLTDLGRQQARLLEERLRTDDWAADVLYASTLPRAIETAAYVSRGLGLPVEPDDEVQELRPGVADGLSIAEWRRRYPGLEQGPSNRPHQRFSPEGESWAEFVVRVGAALTRILERHPDESVVVVTHGGVIEASFHLALSLGASTPQAGFAPANTSITHWRHDPTGPGGSPWSLITFNDAHHLVGRTTGAPPQDAVPTAGDDTVSGPDS</sequence>
<dbReference type="Proteomes" id="UP001500051">
    <property type="component" value="Unassembled WGS sequence"/>
</dbReference>
<evidence type="ECO:0000313" key="3">
    <source>
        <dbReference type="Proteomes" id="UP001500051"/>
    </source>
</evidence>
<name>A0ABP7CYF2_9ACTN</name>
<feature type="region of interest" description="Disordered" evidence="1">
    <location>
        <begin position="218"/>
        <end position="243"/>
    </location>
</feature>
<organism evidence="2 3">
    <name type="scientific">Microlunatus aurantiacus</name>
    <dbReference type="NCBI Taxonomy" id="446786"/>
    <lineage>
        <taxon>Bacteria</taxon>
        <taxon>Bacillati</taxon>
        <taxon>Actinomycetota</taxon>
        <taxon>Actinomycetes</taxon>
        <taxon>Propionibacteriales</taxon>
        <taxon>Propionibacteriaceae</taxon>
        <taxon>Microlunatus</taxon>
    </lineage>
</organism>
<evidence type="ECO:0000313" key="2">
    <source>
        <dbReference type="EMBL" id="GAA3696878.1"/>
    </source>
</evidence>
<comment type="caution">
    <text evidence="2">The sequence shown here is derived from an EMBL/GenBank/DDBJ whole genome shotgun (WGS) entry which is preliminary data.</text>
</comment>
<dbReference type="Gene3D" id="3.40.50.1240">
    <property type="entry name" value="Phosphoglycerate mutase-like"/>
    <property type="match status" value="1"/>
</dbReference>
<dbReference type="SUPFAM" id="SSF53254">
    <property type="entry name" value="Phosphoglycerate mutase-like"/>
    <property type="match status" value="1"/>
</dbReference>
<dbReference type="PANTHER" id="PTHR48100:SF59">
    <property type="entry name" value="ADENOSYLCOBALAMIN_ALPHA-RIBAZOLE PHOSPHATASE"/>
    <property type="match status" value="1"/>
</dbReference>
<reference evidence="3" key="1">
    <citation type="journal article" date="2019" name="Int. J. Syst. Evol. Microbiol.">
        <title>The Global Catalogue of Microorganisms (GCM) 10K type strain sequencing project: providing services to taxonomists for standard genome sequencing and annotation.</title>
        <authorList>
            <consortium name="The Broad Institute Genomics Platform"/>
            <consortium name="The Broad Institute Genome Sequencing Center for Infectious Disease"/>
            <person name="Wu L."/>
            <person name="Ma J."/>
        </authorList>
    </citation>
    <scope>NUCLEOTIDE SEQUENCE [LARGE SCALE GENOMIC DNA]</scope>
    <source>
        <strain evidence="3">JCM 16548</strain>
    </source>
</reference>
<evidence type="ECO:0000256" key="1">
    <source>
        <dbReference type="SAM" id="MobiDB-lite"/>
    </source>
</evidence>
<dbReference type="PROSITE" id="PS00175">
    <property type="entry name" value="PG_MUTASE"/>
    <property type="match status" value="1"/>
</dbReference>
<dbReference type="CDD" id="cd07067">
    <property type="entry name" value="HP_PGM_like"/>
    <property type="match status" value="1"/>
</dbReference>
<dbReference type="Pfam" id="PF00300">
    <property type="entry name" value="His_Phos_1"/>
    <property type="match status" value="1"/>
</dbReference>
<dbReference type="SMART" id="SM00855">
    <property type="entry name" value="PGAM"/>
    <property type="match status" value="1"/>
</dbReference>
<dbReference type="InterPro" id="IPR029033">
    <property type="entry name" value="His_PPase_superfam"/>
</dbReference>
<proteinExistence type="predicted"/>
<keyword evidence="3" id="KW-1185">Reference proteome</keyword>
<dbReference type="EMBL" id="BAAAYX010000003">
    <property type="protein sequence ID" value="GAA3696878.1"/>
    <property type="molecule type" value="Genomic_DNA"/>
</dbReference>